<dbReference type="PROSITE" id="PS51192">
    <property type="entry name" value="HELICASE_ATP_BIND_1"/>
    <property type="match status" value="1"/>
</dbReference>
<keyword evidence="7" id="KW-1185">Reference proteome</keyword>
<accession>A0AAD5LCC6</accession>
<name>A0AAD5LCC6_9CRUS</name>
<evidence type="ECO:0000256" key="1">
    <source>
        <dbReference type="ARBA" id="ARBA00022741"/>
    </source>
</evidence>
<evidence type="ECO:0000256" key="2">
    <source>
        <dbReference type="ARBA" id="ARBA00022801"/>
    </source>
</evidence>
<evidence type="ECO:0000256" key="4">
    <source>
        <dbReference type="ARBA" id="ARBA00022840"/>
    </source>
</evidence>
<dbReference type="InterPro" id="IPR016039">
    <property type="entry name" value="Thiolase-like"/>
</dbReference>
<evidence type="ECO:0000259" key="5">
    <source>
        <dbReference type="PROSITE" id="PS51192"/>
    </source>
</evidence>
<organism evidence="6 7">
    <name type="scientific">Daphnia sinensis</name>
    <dbReference type="NCBI Taxonomy" id="1820382"/>
    <lineage>
        <taxon>Eukaryota</taxon>
        <taxon>Metazoa</taxon>
        <taxon>Ecdysozoa</taxon>
        <taxon>Arthropoda</taxon>
        <taxon>Crustacea</taxon>
        <taxon>Branchiopoda</taxon>
        <taxon>Diplostraca</taxon>
        <taxon>Cladocera</taxon>
        <taxon>Anomopoda</taxon>
        <taxon>Daphniidae</taxon>
        <taxon>Daphnia</taxon>
        <taxon>Daphnia similis group</taxon>
    </lineage>
</organism>
<dbReference type="AlphaFoldDB" id="A0AAD5LCC6"/>
<dbReference type="InterPro" id="IPR014001">
    <property type="entry name" value="Helicase_ATP-bd"/>
</dbReference>
<dbReference type="Gene3D" id="3.40.47.10">
    <property type="match status" value="1"/>
</dbReference>
<dbReference type="GO" id="GO:0005524">
    <property type="term" value="F:ATP binding"/>
    <property type="evidence" value="ECO:0007669"/>
    <property type="project" value="UniProtKB-KW"/>
</dbReference>
<dbReference type="GO" id="GO:0016787">
    <property type="term" value="F:hydrolase activity"/>
    <property type="evidence" value="ECO:0007669"/>
    <property type="project" value="UniProtKB-KW"/>
</dbReference>
<dbReference type="Gene3D" id="3.40.50.300">
    <property type="entry name" value="P-loop containing nucleotide triphosphate hydrolases"/>
    <property type="match status" value="1"/>
</dbReference>
<gene>
    <name evidence="6" type="ORF">GHT06_020330</name>
</gene>
<feature type="domain" description="Helicase ATP-binding" evidence="5">
    <location>
        <begin position="83"/>
        <end position="187"/>
    </location>
</feature>
<keyword evidence="2" id="KW-0378">Hydrolase</keyword>
<dbReference type="Pfam" id="PF00270">
    <property type="entry name" value="DEAD"/>
    <property type="match status" value="1"/>
</dbReference>
<protein>
    <recommendedName>
        <fullName evidence="5">Helicase ATP-binding domain-containing protein</fullName>
    </recommendedName>
</protein>
<keyword evidence="4" id="KW-0067">ATP-binding</keyword>
<proteinExistence type="predicted"/>
<keyword evidence="1" id="KW-0547">Nucleotide-binding</keyword>
<dbReference type="SUPFAM" id="SSF52540">
    <property type="entry name" value="P-loop containing nucleoside triphosphate hydrolases"/>
    <property type="match status" value="1"/>
</dbReference>
<dbReference type="GO" id="GO:0004386">
    <property type="term" value="F:helicase activity"/>
    <property type="evidence" value="ECO:0007669"/>
    <property type="project" value="UniProtKB-KW"/>
</dbReference>
<dbReference type="EMBL" id="WJBH02000008">
    <property type="protein sequence ID" value="KAI9555033.1"/>
    <property type="molecule type" value="Genomic_DNA"/>
</dbReference>
<evidence type="ECO:0000313" key="7">
    <source>
        <dbReference type="Proteomes" id="UP000820818"/>
    </source>
</evidence>
<dbReference type="GO" id="GO:0016746">
    <property type="term" value="F:acyltransferase activity"/>
    <property type="evidence" value="ECO:0007669"/>
    <property type="project" value="InterPro"/>
</dbReference>
<dbReference type="SUPFAM" id="SSF53901">
    <property type="entry name" value="Thiolase-like"/>
    <property type="match status" value="1"/>
</dbReference>
<comment type="caution">
    <text evidence="6">The sequence shown here is derived from an EMBL/GenBank/DDBJ whole genome shotgun (WGS) entry which is preliminary data.</text>
</comment>
<dbReference type="InterPro" id="IPR011545">
    <property type="entry name" value="DEAD/DEAH_box_helicase_dom"/>
</dbReference>
<reference evidence="6 7" key="1">
    <citation type="submission" date="2022-05" db="EMBL/GenBank/DDBJ databases">
        <title>A multi-omics perspective on studying reproductive biology in Daphnia sinensis.</title>
        <authorList>
            <person name="Jia J."/>
        </authorList>
    </citation>
    <scope>NUCLEOTIDE SEQUENCE [LARGE SCALE GENOMIC DNA]</scope>
    <source>
        <strain evidence="6 7">WSL</strain>
    </source>
</reference>
<keyword evidence="3" id="KW-0347">Helicase</keyword>
<dbReference type="InterPro" id="IPR027417">
    <property type="entry name" value="P-loop_NTPase"/>
</dbReference>
<sequence length="393" mass="43679">MVWQCDVYVIVMLADTTSSNNGGQQTPSLNTKSVNTLRSHVSHSSMNGYSGFTYWPQQDAATLEFGKVVIAYPLTSWLLEWNGTGKTGAYCIPVLEQVVPSEQHIQALIVVTTRELALQTSQIFIELAKHLDIRIMVTTGGTDLKDDIMRIFGKVHVVIASPARVLYLMEKKIAVMDRCKVLVLDEGYDDLVNPMDRHVGALAENVVIEPAPIAAQWFGAAGLEHMKKYGTKEIHMAKIAYTNHKHSVNNPKSQLRDEYTLEQILASPPVYGPLTKLQCCPTSDISASAILVSEAFATKHGLLDRAVEILFKPQISFAEFFGQIYNPHGDFLMGSVRIADLLISDTFSNSPDIFSNSGQTMICQNEMSSVQTQLTLDRNPCKIKKFIFNNYNV</sequence>
<evidence type="ECO:0000313" key="6">
    <source>
        <dbReference type="EMBL" id="KAI9555033.1"/>
    </source>
</evidence>
<dbReference type="PANTHER" id="PTHR47960">
    <property type="entry name" value="DEAD-BOX ATP-DEPENDENT RNA HELICASE 50"/>
    <property type="match status" value="1"/>
</dbReference>
<dbReference type="SMART" id="SM00487">
    <property type="entry name" value="DEXDc"/>
    <property type="match status" value="1"/>
</dbReference>
<dbReference type="Proteomes" id="UP000820818">
    <property type="component" value="Linkage Group LG8"/>
</dbReference>
<dbReference type="GO" id="GO:0003676">
    <property type="term" value="F:nucleic acid binding"/>
    <property type="evidence" value="ECO:0007669"/>
    <property type="project" value="InterPro"/>
</dbReference>
<evidence type="ECO:0000256" key="3">
    <source>
        <dbReference type="ARBA" id="ARBA00022806"/>
    </source>
</evidence>